<keyword evidence="3" id="KW-0539">Nucleus</keyword>
<evidence type="ECO:0000256" key="2">
    <source>
        <dbReference type="ARBA" id="ARBA00022723"/>
    </source>
</evidence>
<dbReference type="GO" id="GO:0006351">
    <property type="term" value="P:DNA-templated transcription"/>
    <property type="evidence" value="ECO:0007669"/>
    <property type="project" value="InterPro"/>
</dbReference>
<protein>
    <recommendedName>
        <fullName evidence="4">Zn(2)-C6 fungal-type domain-containing protein</fullName>
    </recommendedName>
</protein>
<accession>A0A1E4TAG4</accession>
<dbReference type="InterPro" id="IPR007219">
    <property type="entry name" value="XnlR_reg_dom"/>
</dbReference>
<dbReference type="InterPro" id="IPR001138">
    <property type="entry name" value="Zn2Cys6_DnaBD"/>
</dbReference>
<dbReference type="GO" id="GO:0005634">
    <property type="term" value="C:nucleus"/>
    <property type="evidence" value="ECO:0007669"/>
    <property type="project" value="UniProtKB-SubCell"/>
</dbReference>
<dbReference type="Proteomes" id="UP000095023">
    <property type="component" value="Unassembled WGS sequence"/>
</dbReference>
<proteinExistence type="predicted"/>
<dbReference type="Pfam" id="PF00172">
    <property type="entry name" value="Zn_clus"/>
    <property type="match status" value="1"/>
</dbReference>
<gene>
    <name evidence="5" type="ORF">CANCADRAFT_45225</name>
</gene>
<dbReference type="EMBL" id="KV453843">
    <property type="protein sequence ID" value="ODV88729.1"/>
    <property type="molecule type" value="Genomic_DNA"/>
</dbReference>
<dbReference type="PANTHER" id="PTHR31001:SF90">
    <property type="entry name" value="CENTROMERE DNA-BINDING PROTEIN COMPLEX CBF3 SUBUNIT B"/>
    <property type="match status" value="1"/>
</dbReference>
<evidence type="ECO:0000313" key="6">
    <source>
        <dbReference type="Proteomes" id="UP000095023"/>
    </source>
</evidence>
<dbReference type="AlphaFoldDB" id="A0A1E4TAG4"/>
<dbReference type="InterPro" id="IPR050613">
    <property type="entry name" value="Sec_Metabolite_Reg"/>
</dbReference>
<comment type="subcellular location">
    <subcellularLocation>
        <location evidence="1">Nucleus</location>
    </subcellularLocation>
</comment>
<dbReference type="OrthoDB" id="4159781at2759"/>
<keyword evidence="6" id="KW-1185">Reference proteome</keyword>
<evidence type="ECO:0000256" key="3">
    <source>
        <dbReference type="ARBA" id="ARBA00023242"/>
    </source>
</evidence>
<organism evidence="5 6">
    <name type="scientific">Tortispora caseinolytica NRRL Y-17796</name>
    <dbReference type="NCBI Taxonomy" id="767744"/>
    <lineage>
        <taxon>Eukaryota</taxon>
        <taxon>Fungi</taxon>
        <taxon>Dikarya</taxon>
        <taxon>Ascomycota</taxon>
        <taxon>Saccharomycotina</taxon>
        <taxon>Trigonopsidomycetes</taxon>
        <taxon>Trigonopsidales</taxon>
        <taxon>Trigonopsidaceae</taxon>
        <taxon>Tortispora</taxon>
    </lineage>
</organism>
<evidence type="ECO:0000256" key="1">
    <source>
        <dbReference type="ARBA" id="ARBA00004123"/>
    </source>
</evidence>
<keyword evidence="2" id="KW-0479">Metal-binding</keyword>
<dbReference type="CDD" id="cd12148">
    <property type="entry name" value="fungal_TF_MHR"/>
    <property type="match status" value="1"/>
</dbReference>
<dbReference type="SMART" id="SM00066">
    <property type="entry name" value="GAL4"/>
    <property type="match status" value="1"/>
</dbReference>
<dbReference type="GO" id="GO:0008270">
    <property type="term" value="F:zinc ion binding"/>
    <property type="evidence" value="ECO:0007669"/>
    <property type="project" value="InterPro"/>
</dbReference>
<dbReference type="PROSITE" id="PS50048">
    <property type="entry name" value="ZN2_CY6_FUNGAL_2"/>
    <property type="match status" value="1"/>
</dbReference>
<dbReference type="Gene3D" id="4.10.240.10">
    <property type="entry name" value="Zn(2)-C6 fungal-type DNA-binding domain"/>
    <property type="match status" value="1"/>
</dbReference>
<dbReference type="GO" id="GO:0003677">
    <property type="term" value="F:DNA binding"/>
    <property type="evidence" value="ECO:0007669"/>
    <property type="project" value="InterPro"/>
</dbReference>
<feature type="domain" description="Zn(2)-C6 fungal-type" evidence="4">
    <location>
        <begin position="18"/>
        <end position="50"/>
    </location>
</feature>
<evidence type="ECO:0000259" key="4">
    <source>
        <dbReference type="PROSITE" id="PS50048"/>
    </source>
</evidence>
<dbReference type="PANTHER" id="PTHR31001">
    <property type="entry name" value="UNCHARACTERIZED TRANSCRIPTIONAL REGULATORY PROTEIN"/>
    <property type="match status" value="1"/>
</dbReference>
<sequence>MDATASARLRRRHRVPSACRLCRMRKLKCDKTRPVCGTCKTAGAESACVYERQPWELDLGEIKDLVAENQRLKRLLSDSGHTTQLNGQPPTSGSANGVVLRSPGIFAIKNSRVLYLGITSCKGLIYYDRFIQRPVNRAFGSFKTSLLDFLDPDESTDTFPDSAVRYFKSHLPSPLHLMGSASSHDVLTTIMKCFPTSTVSNLLIDRFFIAVYPLIPLLDEISFRRRSSATLDIVSSFSSAAKRLHSDDFGFVALYFLVLRLGRLSLPFDWTPEMGVGTDTLPHTYSNMKATAVGLGTEYLFAARCCLSAYDFLRKSEITTVQCLLLLWFDMRASPEEGDGADGSDGAVIFGLAVEISRSIGIDQEPAPQFKISPNVIYLWRKIFYYMYYYDSVLALNLGRQPCFTPGTYSVILPSPDPANVPVSFKDNRLRQELEILKFMNVQYSATAIKRQAIQDLLRIDVRPSREQLWAHYQNTARFIDSELMPELKSAMEDKSTSSDACYSRLSTLYSNILSVQAAIFHILLLSFDDVDPDKCLEDYMFNDCIHTGSITATKTLEYVSSMFARKSLHVWLLVPIHTHNVMHALFLSSSLLLRACAEWVISFNESESLNRLVSAWDHTMGDFSIYSQHYYAIYRLYEPLNNLLSEIKGLLNPMKSNTSLKAPLASSEVLGGSDDILSNPDILDPEYPQFVESNDLDWLLNFEF</sequence>
<evidence type="ECO:0000313" key="5">
    <source>
        <dbReference type="EMBL" id="ODV88729.1"/>
    </source>
</evidence>
<dbReference type="CDD" id="cd00067">
    <property type="entry name" value="GAL4"/>
    <property type="match status" value="1"/>
</dbReference>
<dbReference type="Pfam" id="PF04082">
    <property type="entry name" value="Fungal_trans"/>
    <property type="match status" value="1"/>
</dbReference>
<reference evidence="6" key="1">
    <citation type="submission" date="2016-02" db="EMBL/GenBank/DDBJ databases">
        <title>Comparative genomics of biotechnologically important yeasts.</title>
        <authorList>
            <consortium name="DOE Joint Genome Institute"/>
            <person name="Riley R."/>
            <person name="Haridas S."/>
            <person name="Wolfe K.H."/>
            <person name="Lopes M.R."/>
            <person name="Hittinger C.T."/>
            <person name="Goker M."/>
            <person name="Salamov A."/>
            <person name="Wisecaver J."/>
            <person name="Long T.M."/>
            <person name="Aerts A.L."/>
            <person name="Barry K."/>
            <person name="Choi C."/>
            <person name="Clum A."/>
            <person name="Coughlan A.Y."/>
            <person name="Deshpande S."/>
            <person name="Douglass A.P."/>
            <person name="Hanson S.J."/>
            <person name="Klenk H.-P."/>
            <person name="Labutti K."/>
            <person name="Lapidus A."/>
            <person name="Lindquist E."/>
            <person name="Lipzen A."/>
            <person name="Meier-Kolthoff J.P."/>
            <person name="Ohm R.A."/>
            <person name="Otillar R.P."/>
            <person name="Pangilinan J."/>
            <person name="Peng Y."/>
            <person name="Rokas A."/>
            <person name="Rosa C.A."/>
            <person name="Scheuner C."/>
            <person name="Sibirny A.A."/>
            <person name="Slot J.C."/>
            <person name="Stielow J.B."/>
            <person name="Sun H."/>
            <person name="Kurtzman C.P."/>
            <person name="Blackwell M."/>
            <person name="Jeffries T.W."/>
            <person name="Grigoriev I.V."/>
        </authorList>
    </citation>
    <scope>NUCLEOTIDE SEQUENCE [LARGE SCALE GENOMIC DNA]</scope>
    <source>
        <strain evidence="6">NRRL Y-17796</strain>
    </source>
</reference>
<name>A0A1E4TAG4_9ASCO</name>
<dbReference type="GO" id="GO:0000981">
    <property type="term" value="F:DNA-binding transcription factor activity, RNA polymerase II-specific"/>
    <property type="evidence" value="ECO:0007669"/>
    <property type="project" value="InterPro"/>
</dbReference>
<dbReference type="InterPro" id="IPR036864">
    <property type="entry name" value="Zn2-C6_fun-type_DNA-bd_sf"/>
</dbReference>
<dbReference type="SUPFAM" id="SSF57701">
    <property type="entry name" value="Zn2/Cys6 DNA-binding domain"/>
    <property type="match status" value="1"/>
</dbReference>
<dbReference type="PROSITE" id="PS00463">
    <property type="entry name" value="ZN2_CY6_FUNGAL_1"/>
    <property type="match status" value="1"/>
</dbReference>